<comment type="caution">
    <text evidence="10">The sequence shown here is derived from an EMBL/GenBank/DDBJ whole genome shotgun (WGS) entry which is preliminary data.</text>
</comment>
<keyword evidence="4 8" id="KW-1133">Transmembrane helix</keyword>
<feature type="transmembrane region" description="Helical" evidence="8">
    <location>
        <begin position="261"/>
        <end position="283"/>
    </location>
</feature>
<reference evidence="10 11" key="1">
    <citation type="submission" date="2023-08" db="EMBL/GenBank/DDBJ databases">
        <title>Black Yeasts Isolated from many extreme environments.</title>
        <authorList>
            <person name="Coleine C."/>
            <person name="Stajich J.E."/>
            <person name="Selbmann L."/>
        </authorList>
    </citation>
    <scope>NUCLEOTIDE SEQUENCE [LARGE SCALE GENOMIC DNA]</scope>
    <source>
        <strain evidence="10 11">CCFEE 5885</strain>
    </source>
</reference>
<feature type="transmembrane region" description="Helical" evidence="8">
    <location>
        <begin position="157"/>
        <end position="174"/>
    </location>
</feature>
<comment type="subcellular location">
    <subcellularLocation>
        <location evidence="1">Endomembrane system</location>
        <topology evidence="1">Multi-pass membrane protein</topology>
    </subcellularLocation>
    <subcellularLocation>
        <location evidence="2">Golgi apparatus membrane</location>
    </subcellularLocation>
</comment>
<evidence type="ECO:0000256" key="3">
    <source>
        <dbReference type="ARBA" id="ARBA00022692"/>
    </source>
</evidence>
<evidence type="ECO:0000256" key="2">
    <source>
        <dbReference type="ARBA" id="ARBA00004394"/>
    </source>
</evidence>
<feature type="transmembrane region" description="Helical" evidence="8">
    <location>
        <begin position="38"/>
        <end position="56"/>
    </location>
</feature>
<evidence type="ECO:0008006" key="12">
    <source>
        <dbReference type="Google" id="ProtNLM"/>
    </source>
</evidence>
<feature type="transmembrane region" description="Helical" evidence="8">
    <location>
        <begin position="295"/>
        <end position="317"/>
    </location>
</feature>
<feature type="signal peptide" evidence="9">
    <location>
        <begin position="1"/>
        <end position="16"/>
    </location>
</feature>
<dbReference type="Proteomes" id="UP001345013">
    <property type="component" value="Unassembled WGS sequence"/>
</dbReference>
<keyword evidence="9" id="KW-0732">Signal</keyword>
<evidence type="ECO:0000313" key="10">
    <source>
        <dbReference type="EMBL" id="KAK5093501.1"/>
    </source>
</evidence>
<feature type="region of interest" description="Disordered" evidence="7">
    <location>
        <begin position="110"/>
        <end position="131"/>
    </location>
</feature>
<keyword evidence="6 8" id="KW-0472">Membrane</keyword>
<evidence type="ECO:0000256" key="7">
    <source>
        <dbReference type="SAM" id="MobiDB-lite"/>
    </source>
</evidence>
<evidence type="ECO:0000256" key="1">
    <source>
        <dbReference type="ARBA" id="ARBA00004127"/>
    </source>
</evidence>
<feature type="transmembrane region" description="Helical" evidence="8">
    <location>
        <begin position="329"/>
        <end position="349"/>
    </location>
</feature>
<dbReference type="Pfam" id="PF02535">
    <property type="entry name" value="Zip"/>
    <property type="match status" value="1"/>
</dbReference>
<dbReference type="InterPro" id="IPR003689">
    <property type="entry name" value="ZIP"/>
</dbReference>
<evidence type="ECO:0000256" key="9">
    <source>
        <dbReference type="SAM" id="SignalP"/>
    </source>
</evidence>
<accession>A0ABR0KCK4</accession>
<organism evidence="10 11">
    <name type="scientific">Lithohypha guttulata</name>
    <dbReference type="NCBI Taxonomy" id="1690604"/>
    <lineage>
        <taxon>Eukaryota</taxon>
        <taxon>Fungi</taxon>
        <taxon>Dikarya</taxon>
        <taxon>Ascomycota</taxon>
        <taxon>Pezizomycotina</taxon>
        <taxon>Eurotiomycetes</taxon>
        <taxon>Chaetothyriomycetidae</taxon>
        <taxon>Chaetothyriales</taxon>
        <taxon>Trichomeriaceae</taxon>
        <taxon>Lithohypha</taxon>
    </lineage>
</organism>
<dbReference type="EMBL" id="JAVRRG010000042">
    <property type="protein sequence ID" value="KAK5093501.1"/>
    <property type="molecule type" value="Genomic_DNA"/>
</dbReference>
<keyword evidence="11" id="KW-1185">Reference proteome</keyword>
<evidence type="ECO:0000313" key="11">
    <source>
        <dbReference type="Proteomes" id="UP001345013"/>
    </source>
</evidence>
<evidence type="ECO:0000256" key="8">
    <source>
        <dbReference type="SAM" id="Phobius"/>
    </source>
</evidence>
<keyword evidence="3 8" id="KW-0812">Transmembrane</keyword>
<gene>
    <name evidence="10" type="ORF">LTR24_004212</name>
</gene>
<dbReference type="InterPro" id="IPR045891">
    <property type="entry name" value="ZIP9"/>
</dbReference>
<protein>
    <recommendedName>
        <fullName evidence="12">Solute carrier family 39 member 9</fullName>
    </recommendedName>
</protein>
<evidence type="ECO:0000256" key="6">
    <source>
        <dbReference type="ARBA" id="ARBA00023136"/>
    </source>
</evidence>
<feature type="chain" id="PRO_5046261801" description="Solute carrier family 39 member 9" evidence="9">
    <location>
        <begin position="17"/>
        <end position="410"/>
    </location>
</feature>
<proteinExistence type="predicted"/>
<evidence type="ECO:0000256" key="5">
    <source>
        <dbReference type="ARBA" id="ARBA00023034"/>
    </source>
</evidence>
<evidence type="ECO:0000256" key="4">
    <source>
        <dbReference type="ARBA" id="ARBA00022989"/>
    </source>
</evidence>
<name>A0ABR0KCK4_9EURO</name>
<keyword evidence="5" id="KW-0333">Golgi apparatus</keyword>
<dbReference type="PANTHER" id="PTHR16133">
    <property type="entry name" value="SOLUTE CARRIER FAMILY 39 ZINC TRANSPORTER , MEMBER 9-RELATED"/>
    <property type="match status" value="1"/>
</dbReference>
<dbReference type="PANTHER" id="PTHR16133:SF0">
    <property type="entry name" value="ZINC_IRON REGULATED TRANSPORTER-RELATED PROTEIN 102B, ISOFORM E"/>
    <property type="match status" value="1"/>
</dbReference>
<sequence>MAQGLITLLSLCLVMAAASFLAGVLPLALNLSSSRLRLVSTIGMGVLVGTSLIVIIPEGVDTLYSTGAAHAHRRRDISVRNAGLAWSHGTTLPNVAAVERRYDPAVDGLGTPGPVIPESESFPPPKTPTEPGVVGILEETEDAGNHNDREEREEAHHAWIGVALVAGFILMFLIDKLPQYSTPNKPRTHTRHISLTNLGRRFNLTTLDRQEEADTFLDTPQPTAEPSRRSFATTTGLVIHAAADGIALGASSSTSNTSLSFVIFFAIMVHKAPAAFGLTSVLLKQGLSKRMARAHLVIFSLAAPAGAFLTFLLANVLGGGGATRSAESSQWWTGILLLFSAGTFLYVAMHSMQEITSPQHTETHMNAAANGSIHEGREAGTQEEKPPLSDLGAAVFGMILPLFLQVGHAH</sequence>